<feature type="transmembrane region" description="Helical" evidence="1">
    <location>
        <begin position="195"/>
        <end position="219"/>
    </location>
</feature>
<proteinExistence type="predicted"/>
<gene>
    <name evidence="2" type="ORF">PVOR_17394</name>
</gene>
<protein>
    <submittedName>
        <fullName evidence="2">Putative ABC transporter, permease protein</fullName>
    </submittedName>
</protein>
<reference evidence="2 3" key="1">
    <citation type="journal article" date="2010" name="BMC Genomics">
        <title>Genome sequence of the pattern forming Paenibacillus vortex bacterium reveals potential for thriving in complex environments.</title>
        <authorList>
            <person name="Sirota-Madi A."/>
            <person name="Olender T."/>
            <person name="Helman Y."/>
            <person name="Ingham C."/>
            <person name="Brainis I."/>
            <person name="Roth D."/>
            <person name="Hagi E."/>
            <person name="Brodsky L."/>
            <person name="Leshkowitz D."/>
            <person name="Galatenko V."/>
            <person name="Nikolaev V."/>
            <person name="Mugasimangalam R.C."/>
            <person name="Bransburg-Zabary S."/>
            <person name="Gutnick D.L."/>
            <person name="Lancet D."/>
            <person name="Ben-Jacob E."/>
        </authorList>
    </citation>
    <scope>NUCLEOTIDE SEQUENCE [LARGE SCALE GENOMIC DNA]</scope>
    <source>
        <strain evidence="2 3">V453</strain>
    </source>
</reference>
<feature type="transmembrane region" description="Helical" evidence="1">
    <location>
        <begin position="20"/>
        <end position="38"/>
    </location>
</feature>
<comment type="caution">
    <text evidence="2">The sequence shown here is derived from an EMBL/GenBank/DDBJ whole genome shotgun (WGS) entry which is preliminary data.</text>
</comment>
<keyword evidence="1" id="KW-0472">Membrane</keyword>
<dbReference type="Pfam" id="PF24686">
    <property type="entry name" value="FLQE3_permease"/>
    <property type="match status" value="1"/>
</dbReference>
<name>A0A2R9STH1_9BACL</name>
<keyword evidence="3" id="KW-1185">Reference proteome</keyword>
<dbReference type="InterPro" id="IPR056926">
    <property type="entry name" value="FLQE3_permease"/>
</dbReference>
<dbReference type="AlphaFoldDB" id="A0A2R9STH1"/>
<dbReference type="Proteomes" id="UP000003094">
    <property type="component" value="Unassembled WGS sequence"/>
</dbReference>
<evidence type="ECO:0000256" key="1">
    <source>
        <dbReference type="SAM" id="Phobius"/>
    </source>
</evidence>
<keyword evidence="1" id="KW-1133">Transmembrane helix</keyword>
<dbReference type="RefSeq" id="WP_006210278.1">
    <property type="nucleotide sequence ID" value="NZ_ADHJ01000025.1"/>
</dbReference>
<dbReference type="KEGG" id="pvo:PVOR_17394"/>
<keyword evidence="1" id="KW-0812">Transmembrane</keyword>
<dbReference type="EMBL" id="ADHJ01000025">
    <property type="protein sequence ID" value="EFU40669.1"/>
    <property type="molecule type" value="Genomic_DNA"/>
</dbReference>
<evidence type="ECO:0000313" key="2">
    <source>
        <dbReference type="EMBL" id="EFU40669.1"/>
    </source>
</evidence>
<feature type="transmembrane region" description="Helical" evidence="1">
    <location>
        <begin position="89"/>
        <end position="107"/>
    </location>
</feature>
<feature type="transmembrane region" description="Helical" evidence="1">
    <location>
        <begin position="44"/>
        <end position="68"/>
    </location>
</feature>
<evidence type="ECO:0000313" key="3">
    <source>
        <dbReference type="Proteomes" id="UP000003094"/>
    </source>
</evidence>
<feature type="transmembrane region" description="Helical" evidence="1">
    <location>
        <begin position="119"/>
        <end position="141"/>
    </location>
</feature>
<feature type="transmembrane region" description="Helical" evidence="1">
    <location>
        <begin position="148"/>
        <end position="171"/>
    </location>
</feature>
<sequence>MRGLTLFLFDLRFQWRHGFYYVYIFVCICYWILLRFVPETYQEITAIVLTFSDPAALGLIMAGGMVLLERDQGVHDPLFVAPVHLRDYLLAKAFSLSLLSLAAGWVIHMATGTIPDSPFAFSTGIVLTSTFMTLLSIGIAARQRTINGFILMAQVYAIPLVLPLFGFLQLWHTDLFMFLPTEGTLRLLVSPGDGLSAGSVLFSVCLLSLWNIAAYFWAYRSYTRHVLMRIGEGGAVHGEI</sequence>
<accession>A0A2R9STH1</accession>
<organism evidence="2 3">
    <name type="scientific">Paenibacillus vortex V453</name>
    <dbReference type="NCBI Taxonomy" id="715225"/>
    <lineage>
        <taxon>Bacteria</taxon>
        <taxon>Bacillati</taxon>
        <taxon>Bacillota</taxon>
        <taxon>Bacilli</taxon>
        <taxon>Bacillales</taxon>
        <taxon>Paenibacillaceae</taxon>
        <taxon>Paenibacillus</taxon>
    </lineage>
</organism>